<evidence type="ECO:0000313" key="4">
    <source>
        <dbReference type="Proteomes" id="UP000799421"/>
    </source>
</evidence>
<dbReference type="GO" id="GO:0001402">
    <property type="term" value="P:signal transduction involved in filamentous growth"/>
    <property type="evidence" value="ECO:0007669"/>
    <property type="project" value="TreeGrafter"/>
</dbReference>
<dbReference type="PANTHER" id="PTHR35778">
    <property type="entry name" value="SIGNALING MUCIN HKR1-RELATED"/>
    <property type="match status" value="1"/>
</dbReference>
<dbReference type="GO" id="GO:0030010">
    <property type="term" value="P:establishment of cell polarity"/>
    <property type="evidence" value="ECO:0007669"/>
    <property type="project" value="TreeGrafter"/>
</dbReference>
<feature type="region of interest" description="Disordered" evidence="1">
    <location>
        <begin position="209"/>
        <end position="268"/>
    </location>
</feature>
<name>A0A6A7CA97_9PEZI</name>
<keyword evidence="2" id="KW-1133">Transmembrane helix</keyword>
<dbReference type="OrthoDB" id="3366093at2759"/>
<keyword evidence="4" id="KW-1185">Reference proteome</keyword>
<proteinExistence type="predicted"/>
<dbReference type="GO" id="GO:0009986">
    <property type="term" value="C:cell surface"/>
    <property type="evidence" value="ECO:0007669"/>
    <property type="project" value="TreeGrafter"/>
</dbReference>
<keyword evidence="2" id="KW-0812">Transmembrane</keyword>
<feature type="region of interest" description="Disordered" evidence="1">
    <location>
        <begin position="142"/>
        <end position="171"/>
    </location>
</feature>
<dbReference type="GO" id="GO:0030427">
    <property type="term" value="C:site of polarized growth"/>
    <property type="evidence" value="ECO:0007669"/>
    <property type="project" value="TreeGrafter"/>
</dbReference>
<evidence type="ECO:0000256" key="1">
    <source>
        <dbReference type="SAM" id="MobiDB-lite"/>
    </source>
</evidence>
<evidence type="ECO:0000313" key="3">
    <source>
        <dbReference type="EMBL" id="KAF2864451.1"/>
    </source>
</evidence>
<dbReference type="GO" id="GO:0007232">
    <property type="term" value="P:osmosensory signaling pathway via Sho1 osmosensor"/>
    <property type="evidence" value="ECO:0007669"/>
    <property type="project" value="InterPro"/>
</dbReference>
<dbReference type="PANTHER" id="PTHR35778:SF1">
    <property type="entry name" value="SIGNALING MUCIN HKR1-RELATED"/>
    <property type="match status" value="1"/>
</dbReference>
<reference evidence="3" key="1">
    <citation type="journal article" date="2020" name="Stud. Mycol.">
        <title>101 Dothideomycetes genomes: a test case for predicting lifestyles and emergence of pathogens.</title>
        <authorList>
            <person name="Haridas S."/>
            <person name="Albert R."/>
            <person name="Binder M."/>
            <person name="Bloem J."/>
            <person name="Labutti K."/>
            <person name="Salamov A."/>
            <person name="Andreopoulos B."/>
            <person name="Baker S."/>
            <person name="Barry K."/>
            <person name="Bills G."/>
            <person name="Bluhm B."/>
            <person name="Cannon C."/>
            <person name="Castanera R."/>
            <person name="Culley D."/>
            <person name="Daum C."/>
            <person name="Ezra D."/>
            <person name="Gonzalez J."/>
            <person name="Henrissat B."/>
            <person name="Kuo A."/>
            <person name="Liang C."/>
            <person name="Lipzen A."/>
            <person name="Lutzoni F."/>
            <person name="Magnuson J."/>
            <person name="Mondo S."/>
            <person name="Nolan M."/>
            <person name="Ohm R."/>
            <person name="Pangilinan J."/>
            <person name="Park H.-J."/>
            <person name="Ramirez L."/>
            <person name="Alfaro M."/>
            <person name="Sun H."/>
            <person name="Tritt A."/>
            <person name="Yoshinaga Y."/>
            <person name="Zwiers L.-H."/>
            <person name="Turgeon B."/>
            <person name="Goodwin S."/>
            <person name="Spatafora J."/>
            <person name="Crous P."/>
            <person name="Grigoriev I."/>
        </authorList>
    </citation>
    <scope>NUCLEOTIDE SEQUENCE</scope>
    <source>
        <strain evidence="3">CBS 480.64</strain>
    </source>
</reference>
<dbReference type="GO" id="GO:0031505">
    <property type="term" value="P:fungal-type cell wall organization"/>
    <property type="evidence" value="ECO:0007669"/>
    <property type="project" value="TreeGrafter"/>
</dbReference>
<dbReference type="InterPro" id="IPR039295">
    <property type="entry name" value="MSB2"/>
</dbReference>
<dbReference type="GO" id="GO:0005034">
    <property type="term" value="F:osmosensor activity"/>
    <property type="evidence" value="ECO:0007669"/>
    <property type="project" value="InterPro"/>
</dbReference>
<dbReference type="GO" id="GO:0006972">
    <property type="term" value="P:hyperosmotic response"/>
    <property type="evidence" value="ECO:0007669"/>
    <property type="project" value="TreeGrafter"/>
</dbReference>
<dbReference type="AlphaFoldDB" id="A0A6A7CA97"/>
<protein>
    <submittedName>
        <fullName evidence="3">Uncharacterized protein</fullName>
    </submittedName>
</protein>
<dbReference type="EMBL" id="MU005957">
    <property type="protein sequence ID" value="KAF2864451.1"/>
    <property type="molecule type" value="Genomic_DNA"/>
</dbReference>
<gene>
    <name evidence="3" type="ORF">K470DRAFT_208295</name>
</gene>
<evidence type="ECO:0000256" key="2">
    <source>
        <dbReference type="SAM" id="Phobius"/>
    </source>
</evidence>
<feature type="compositionally biased region" description="Low complexity" evidence="1">
    <location>
        <begin position="146"/>
        <end position="159"/>
    </location>
</feature>
<accession>A0A6A7CA97</accession>
<dbReference type="GO" id="GO:0005886">
    <property type="term" value="C:plasma membrane"/>
    <property type="evidence" value="ECO:0007669"/>
    <property type="project" value="InterPro"/>
</dbReference>
<keyword evidence="2" id="KW-0472">Membrane</keyword>
<organism evidence="3 4">
    <name type="scientific">Piedraia hortae CBS 480.64</name>
    <dbReference type="NCBI Taxonomy" id="1314780"/>
    <lineage>
        <taxon>Eukaryota</taxon>
        <taxon>Fungi</taxon>
        <taxon>Dikarya</taxon>
        <taxon>Ascomycota</taxon>
        <taxon>Pezizomycotina</taxon>
        <taxon>Dothideomycetes</taxon>
        <taxon>Dothideomycetidae</taxon>
        <taxon>Capnodiales</taxon>
        <taxon>Piedraiaceae</taxon>
        <taxon>Piedraia</taxon>
    </lineage>
</organism>
<feature type="transmembrane region" description="Helical" evidence="2">
    <location>
        <begin position="180"/>
        <end position="201"/>
    </location>
</feature>
<sequence>MSSTGIPSNMPAMVLPPGGMPEVGPNKTLIQIGFNYELNYPFVIGADLATNQIFTYLPRGVAYGLEIPDGDVQMKGLLPYDTRASLHYITTLAQAYIPTDRLTMLQQDLCKTTSKFYHHPNSTVRELMLMINCSISVNPGSSVAGAQSSNPAATASSPAGEGAPIGADSGKSMPIKGTSVGISVGAIAGAAVYAATMFYVARRYRQRRQRHGRADSMPEMSHTEGMGMYGAGAGQERGSRQSGSTNGRSVREQGISHPIQAGNSLGWD</sequence>
<dbReference type="GO" id="GO:0005576">
    <property type="term" value="C:extracellular region"/>
    <property type="evidence" value="ECO:0007669"/>
    <property type="project" value="TreeGrafter"/>
</dbReference>
<dbReference type="Proteomes" id="UP000799421">
    <property type="component" value="Unassembled WGS sequence"/>
</dbReference>